<feature type="compositionally biased region" description="Basic and acidic residues" evidence="10">
    <location>
        <begin position="58"/>
        <end position="75"/>
    </location>
</feature>
<keyword evidence="2 9" id="KW-0479">Metal-binding</keyword>
<dbReference type="GO" id="GO:0008270">
    <property type="term" value="F:zinc ion binding"/>
    <property type="evidence" value="ECO:0007669"/>
    <property type="project" value="UniProtKB-KW"/>
</dbReference>
<accession>A0A023G5T9</accession>
<dbReference type="SUPFAM" id="SSF90229">
    <property type="entry name" value="CCCH zinc finger"/>
    <property type="match status" value="1"/>
</dbReference>
<evidence type="ECO:0000256" key="4">
    <source>
        <dbReference type="ARBA" id="ARBA00022833"/>
    </source>
</evidence>
<organism evidence="12">
    <name type="scientific">Amblyomma triste</name>
    <name type="common">Neotropical tick</name>
    <dbReference type="NCBI Taxonomy" id="251400"/>
    <lineage>
        <taxon>Eukaryota</taxon>
        <taxon>Metazoa</taxon>
        <taxon>Ecdysozoa</taxon>
        <taxon>Arthropoda</taxon>
        <taxon>Chelicerata</taxon>
        <taxon>Arachnida</taxon>
        <taxon>Acari</taxon>
        <taxon>Parasitiformes</taxon>
        <taxon>Ixodida</taxon>
        <taxon>Ixodoidea</taxon>
        <taxon>Ixodidae</taxon>
        <taxon>Amblyomminae</taxon>
        <taxon>Amblyomma</taxon>
    </lineage>
</organism>
<dbReference type="PANTHER" id="PTHR46527:SF1">
    <property type="entry name" value="NUCLEOPORIN NUP42"/>
    <property type="match status" value="1"/>
</dbReference>
<evidence type="ECO:0000256" key="5">
    <source>
        <dbReference type="ARBA" id="ARBA00023242"/>
    </source>
</evidence>
<keyword evidence="4 9" id="KW-0862">Zinc</keyword>
<dbReference type="EMBL" id="GBBM01006254">
    <property type="protein sequence ID" value="JAC29164.1"/>
    <property type="molecule type" value="mRNA"/>
</dbReference>
<keyword evidence="5" id="KW-0539">Nucleus</keyword>
<evidence type="ECO:0000256" key="1">
    <source>
        <dbReference type="ARBA" id="ARBA00004335"/>
    </source>
</evidence>
<dbReference type="Gene3D" id="4.10.1000.10">
    <property type="entry name" value="Zinc finger, CCCH-type"/>
    <property type="match status" value="1"/>
</dbReference>
<evidence type="ECO:0000256" key="10">
    <source>
        <dbReference type="SAM" id="MobiDB-lite"/>
    </source>
</evidence>
<dbReference type="PROSITE" id="PS50103">
    <property type="entry name" value="ZF_C3H1"/>
    <property type="match status" value="1"/>
</dbReference>
<sequence length="340" mass="38781">MSVCWYYMQGRCRFGDRCRFLHPPLEYDDEEYVEPRPSRSGKASNFDFNAALKNVRHHDREEQYRKESYQRRYGDTYHSPPRNRHSNSNYYEYEPQQQNRFHVLRDTSKSDISVKAAAGKFDFNKAFQQVTKTEESSELQSSDETTVILDMKQWQEGGQWLFTCYGPFGNDVLYPGFFDISMEEARLDYYNACRAGTVCDWIARLKQAALNVQRNIQHLMLMPADVKNCLKNLRDGATAVVLSTPFGKPVGGGMLQAPAASTAAAPSAAPVTTTLQPRPQAASVQSKPLTSTVNTQRKAEPKQLYTPEEELTAEEKEQFLAKNFTLGKIPLQPPPRQYCV</sequence>
<feature type="compositionally biased region" description="Polar residues" evidence="10">
    <location>
        <begin position="282"/>
        <end position="296"/>
    </location>
</feature>
<dbReference type="SMART" id="SM00356">
    <property type="entry name" value="ZnF_C3H1"/>
    <property type="match status" value="1"/>
</dbReference>
<dbReference type="InterPro" id="IPR000571">
    <property type="entry name" value="Znf_CCCH"/>
</dbReference>
<evidence type="ECO:0000256" key="8">
    <source>
        <dbReference type="ARBA" id="ARBA00042384"/>
    </source>
</evidence>
<evidence type="ECO:0000259" key="11">
    <source>
        <dbReference type="PROSITE" id="PS50103"/>
    </source>
</evidence>
<keyword evidence="3 9" id="KW-0863">Zinc-finger</keyword>
<dbReference type="InterPro" id="IPR041367">
    <property type="entry name" value="Znf-CCCH_4"/>
</dbReference>
<proteinExistence type="evidence at transcript level"/>
<evidence type="ECO:0000313" key="12">
    <source>
        <dbReference type="EMBL" id="JAC29164.1"/>
    </source>
</evidence>
<dbReference type="InterPro" id="IPR036855">
    <property type="entry name" value="Znf_CCCH_sf"/>
</dbReference>
<evidence type="ECO:0000256" key="9">
    <source>
        <dbReference type="PROSITE-ProRule" id="PRU00723"/>
    </source>
</evidence>
<feature type="region of interest" description="Disordered" evidence="10">
    <location>
        <begin position="57"/>
        <end position="88"/>
    </location>
</feature>
<feature type="zinc finger region" description="C3H1-type" evidence="9">
    <location>
        <begin position="1"/>
        <end position="25"/>
    </location>
</feature>
<dbReference type="PANTHER" id="PTHR46527">
    <property type="entry name" value="NUCLEOPORIN-LIKE PROTEIN 2"/>
    <property type="match status" value="1"/>
</dbReference>
<evidence type="ECO:0000256" key="7">
    <source>
        <dbReference type="ARBA" id="ARBA00039886"/>
    </source>
</evidence>
<evidence type="ECO:0000256" key="2">
    <source>
        <dbReference type="ARBA" id="ARBA00022723"/>
    </source>
</evidence>
<reference evidence="12" key="1">
    <citation type="submission" date="2014-03" db="EMBL/GenBank/DDBJ databases">
        <title>The sialotranscriptome of Amblyomma triste, Amblyomma parvum and Amblyomma cajennense ticks, uncovered by 454-based RNA-seq.</title>
        <authorList>
            <person name="Garcia G.R."/>
            <person name="Gardinassi L.G."/>
            <person name="Ribeiro J.M."/>
            <person name="Anatriello E."/>
            <person name="Ferreira B.R."/>
            <person name="Moreira H.N."/>
            <person name="Mafra C."/>
            <person name="Olegario M.M."/>
            <person name="Szabo P.J."/>
            <person name="Miranda-Santos I.K."/>
            <person name="Maruyama S.R."/>
        </authorList>
    </citation>
    <scope>NUCLEOTIDE SEQUENCE</scope>
    <source>
        <strain evidence="12">Mato Grasso do Sul</strain>
        <tissue evidence="12">Salivary glands</tissue>
    </source>
</reference>
<name>A0A023G5T9_AMBTT</name>
<dbReference type="Pfam" id="PF18044">
    <property type="entry name" value="zf-CCCH_4"/>
    <property type="match status" value="1"/>
</dbReference>
<feature type="region of interest" description="Disordered" evidence="10">
    <location>
        <begin position="273"/>
        <end position="310"/>
    </location>
</feature>
<protein>
    <recommendedName>
        <fullName evidence="7">Nucleoporin NUP42</fullName>
    </recommendedName>
    <alternativeName>
        <fullName evidence="8">Nucleoporin-like protein 2</fullName>
    </alternativeName>
</protein>
<evidence type="ECO:0000256" key="3">
    <source>
        <dbReference type="ARBA" id="ARBA00022771"/>
    </source>
</evidence>
<comment type="subcellular location">
    <subcellularLocation>
        <location evidence="1">Nucleus membrane</location>
        <topology evidence="1">Peripheral membrane protein</topology>
        <orientation evidence="1">Cytoplasmic side</orientation>
    </subcellularLocation>
</comment>
<comment type="function">
    <text evidence="6">Required for the export of mRNAs containing poly(A) tails from the nucleus into the cytoplasm.</text>
</comment>
<dbReference type="GO" id="GO:0031965">
    <property type="term" value="C:nuclear membrane"/>
    <property type="evidence" value="ECO:0007669"/>
    <property type="project" value="UniProtKB-SubCell"/>
</dbReference>
<dbReference type="InterPro" id="IPR051767">
    <property type="entry name" value="Nucleoporin_NUP42"/>
</dbReference>
<dbReference type="AlphaFoldDB" id="A0A023G5T9"/>
<feature type="domain" description="C3H1-type" evidence="11">
    <location>
        <begin position="1"/>
        <end position="25"/>
    </location>
</feature>
<evidence type="ECO:0000256" key="6">
    <source>
        <dbReference type="ARBA" id="ARBA00037262"/>
    </source>
</evidence>